<feature type="signal peptide" evidence="1">
    <location>
        <begin position="1"/>
        <end position="19"/>
    </location>
</feature>
<organism evidence="2 3">
    <name type="scientific">Chryseobacterium soldanellicola</name>
    <dbReference type="NCBI Taxonomy" id="311333"/>
    <lineage>
        <taxon>Bacteria</taxon>
        <taxon>Pseudomonadati</taxon>
        <taxon>Bacteroidota</taxon>
        <taxon>Flavobacteriia</taxon>
        <taxon>Flavobacteriales</taxon>
        <taxon>Weeksellaceae</taxon>
        <taxon>Chryseobacterium group</taxon>
        <taxon>Chryseobacterium</taxon>
    </lineage>
</organism>
<evidence type="ECO:0000313" key="3">
    <source>
        <dbReference type="Proteomes" id="UP000199627"/>
    </source>
</evidence>
<evidence type="ECO:0000256" key="1">
    <source>
        <dbReference type="SAM" id="SignalP"/>
    </source>
</evidence>
<keyword evidence="1" id="KW-0732">Signal</keyword>
<feature type="chain" id="PRO_5011736484" evidence="1">
    <location>
        <begin position="20"/>
        <end position="475"/>
    </location>
</feature>
<protein>
    <submittedName>
        <fullName evidence="2">Uncharacterized protein</fullName>
    </submittedName>
</protein>
<sequence length="475" mass="48147">MKKIMIAFLLMLLSNVIYSQVGIGTPTPRGALDINKPTTNNMGLVLPTNSSPNNIINPLGGKVIPGTMIYDSTLDCVRIYKGNNTWSNCFCECPAGGTVTTLSCGSATNTGTLASGTAASGVTSSIPYTGGNGGPYAAQSVSSTGVTGLTATLSAGNFATGNGNLTYTITGTPTGSGTASFAIVIGGQSCTFTRTVAGDGTITTLKCGYETNSGTLVSGTPASGVTSSVPYTGGNGGPYAAQSVSSTGLTGLTATLSAGNFANGNGNLIYTITGTPTRSGAANFTIVIGGKSCTITVFVGGSACMTDVSGQSFSSTNGTPITFNQPGTDGGFTLDLYTLDDSFDMSINGTWISNKQIYTYSYNSNQPATVRFADGTNYAGPLDANPNGVRVYSMTGTASNPVMRIIISATGSITMFGSKTSGGPLFPLELINGNYFDTVVWNTSTANTVTVTQSTVNPPTYISGYGSGKKSVPCP</sequence>
<dbReference type="Proteomes" id="UP000199627">
    <property type="component" value="Unassembled WGS sequence"/>
</dbReference>
<dbReference type="EMBL" id="FNKL01000003">
    <property type="protein sequence ID" value="SDQ78192.1"/>
    <property type="molecule type" value="Genomic_DNA"/>
</dbReference>
<evidence type="ECO:0000313" key="2">
    <source>
        <dbReference type="EMBL" id="SDQ78192.1"/>
    </source>
</evidence>
<dbReference type="OrthoDB" id="1451463at2"/>
<dbReference type="STRING" id="311333.SAMN05421664_2572"/>
<accession>A0A1H1DNY7</accession>
<name>A0A1H1DNY7_9FLAO</name>
<keyword evidence="3" id="KW-1185">Reference proteome</keyword>
<dbReference type="AlphaFoldDB" id="A0A1H1DNY7"/>
<proteinExistence type="predicted"/>
<reference evidence="3" key="1">
    <citation type="submission" date="2016-10" db="EMBL/GenBank/DDBJ databases">
        <authorList>
            <person name="Varghese N."/>
            <person name="Submissions S."/>
        </authorList>
    </citation>
    <scope>NUCLEOTIDE SEQUENCE [LARGE SCALE GENOMIC DNA]</scope>
    <source>
        <strain evidence="3">DSM 17072</strain>
    </source>
</reference>
<gene>
    <name evidence="2" type="ORF">SAMN05421664_2572</name>
</gene>